<evidence type="ECO:0000259" key="12">
    <source>
        <dbReference type="PROSITE" id="PS52002"/>
    </source>
</evidence>
<reference evidence="13" key="1">
    <citation type="submission" date="2019-10" db="EMBL/GenBank/DDBJ databases">
        <authorList>
            <person name="Zhang R."/>
            <person name="Pan Y."/>
            <person name="Wang J."/>
            <person name="Ma R."/>
            <person name="Yu S."/>
        </authorList>
    </citation>
    <scope>NUCLEOTIDE SEQUENCE</scope>
    <source>
        <strain evidence="13">LA-IB0</strain>
        <tissue evidence="13">Leaf</tissue>
    </source>
</reference>
<evidence type="ECO:0000256" key="7">
    <source>
        <dbReference type="ARBA" id="ARBA00022884"/>
    </source>
</evidence>
<dbReference type="InterPro" id="IPR013507">
    <property type="entry name" value="DNA_mismatch_S5_2-like"/>
</dbReference>
<comment type="similarity">
    <text evidence="2">Belongs to the DNA mismatch repair MutL/HexB family.</text>
</comment>
<keyword evidence="10" id="KW-0687">Ribonucleoprotein</keyword>
<dbReference type="GO" id="GO:0005524">
    <property type="term" value="F:ATP binding"/>
    <property type="evidence" value="ECO:0007669"/>
    <property type="project" value="InterPro"/>
</dbReference>
<sequence>MSSPMDGGGPDSRIIRPINKGVVHRICAGQVILDLSSAVKELVENSLDAGASSVEIALKDYGQDSFQVIDNGSGISPLNFRVLALKHHTSKLLDFPDLQSLTTFGFRGEALSSLCALGDLTVETRTMNEVVATHLTYDRSGLLTAERKIARQVGTTVTVKKLFSNLPVRCKEFHRNIRKEYGKLISLLNAYALIAKGVRLVCTNSTGKNVRSVVLKTQGSGCLKDNIITVFGMSTFTCLEPVRLSISDGCVVEGFVSKSGYGSGRNIGDRQFFFVNGRPVDMPKVGKLVNELYRGANSKQYPIAIMNFSIPTQAYDVNVTPDKRKIFFSDENAILQSLREALEKIYSSNQASYSVNRVEELNEENLASNIGSLRERSQLPSKQLSPDSGKVHMERDDKLCANDSSILTTAQDHVTGSSSPDVTRSGGACSMIEGFALGSHGNQKKHFSVTPDRQITDSVSAKDAPLQSRSAQKGGVDNSNSLGRANIVQMSLNKFVTVNKRKHESVDAALSEIPLLRSGPTMCRLRDKSPPKHTACPRSPDNCAELDDSNKINSTEPQPGKVSSIDCVFGEADMSVLFPCGDKKQRGTRGEGDASILFPCVDKTQNGAREKSNLQEQKDEERLLDADSVLTASIKRNSQLLSHNLSDTPIPLQSPVVSTDSPIVSSGSNVGFSLQFSFKDLMSRRKQRLTRLQCIRHTSERMKLERGFAAASLELSQLENEEGKAKALAAATIELERLFKKEDFEQMKVIGQFNLGFIIGKLDQDLFIVDQHAADEKYNYERLSQSTILNQQPLLRPLKMELSPEEEIVISMHMDTFRKNGFLLEEDIHAPSGHRFKLKAVPFSKNVTFGIADVKELISILSDSHGDCSMIGTYRSDTADSVCPPKVRAMLASRACRSSVMIGDPLGRNEMHKLTSFLPQEQTMLPLSLLKTAQGHPMLVELKNGETYNGHLVNCDTWMNIHLREVICTSKDGDRFWRMPECYIRGNTIKYLRVPDEVIDKVQEETKTRSDRKPPGVGRGRGRGREDGPRPRGMGRGMEDGGGRGVGGGRGRAGGNRAIALVIHPYVFSHLAAWSVCLLDV</sequence>
<evidence type="ECO:0000256" key="4">
    <source>
        <dbReference type="ARBA" id="ARBA00022664"/>
    </source>
</evidence>
<dbReference type="Gene3D" id="3.30.230.10">
    <property type="match status" value="1"/>
</dbReference>
<evidence type="ECO:0000256" key="6">
    <source>
        <dbReference type="ARBA" id="ARBA00022763"/>
    </source>
</evidence>
<feature type="compositionally biased region" description="Polar residues" evidence="11">
    <location>
        <begin position="467"/>
        <end position="482"/>
    </location>
</feature>
<dbReference type="InterPro" id="IPR014721">
    <property type="entry name" value="Ribsml_uS5_D2-typ_fold_subgr"/>
</dbReference>
<protein>
    <recommendedName>
        <fullName evidence="12">Sm domain-containing protein</fullName>
    </recommendedName>
</protein>
<keyword evidence="5" id="KW-0747">Spliceosome</keyword>
<dbReference type="GO" id="GO:0032389">
    <property type="term" value="C:MutLalpha complex"/>
    <property type="evidence" value="ECO:0007669"/>
    <property type="project" value="TreeGrafter"/>
</dbReference>
<dbReference type="InterPro" id="IPR001163">
    <property type="entry name" value="Sm_dom_euk/arc"/>
</dbReference>
<dbReference type="SUPFAM" id="SSF118116">
    <property type="entry name" value="DNA mismatch repair protein MutL"/>
    <property type="match status" value="1"/>
</dbReference>
<evidence type="ECO:0000256" key="3">
    <source>
        <dbReference type="ARBA" id="ARBA00006850"/>
    </source>
</evidence>
<keyword evidence="8" id="KW-0508">mRNA splicing</keyword>
<feature type="region of interest" description="Disordered" evidence="11">
    <location>
        <begin position="371"/>
        <end position="391"/>
    </location>
</feature>
<dbReference type="InterPro" id="IPR034101">
    <property type="entry name" value="Lsm4"/>
</dbReference>
<dbReference type="GO" id="GO:0003723">
    <property type="term" value="F:RNA binding"/>
    <property type="evidence" value="ECO:0007669"/>
    <property type="project" value="UniProtKB-KW"/>
</dbReference>
<dbReference type="SUPFAM" id="SSF55874">
    <property type="entry name" value="ATPase domain of HSP90 chaperone/DNA topoisomerase II/histidine kinase"/>
    <property type="match status" value="1"/>
</dbReference>
<dbReference type="GO" id="GO:0006298">
    <property type="term" value="P:mismatch repair"/>
    <property type="evidence" value="ECO:0007669"/>
    <property type="project" value="InterPro"/>
</dbReference>
<dbReference type="InterPro" id="IPR010920">
    <property type="entry name" value="LSM_dom_sf"/>
</dbReference>
<comment type="caution">
    <text evidence="13">The sequence shown here is derived from an EMBL/GenBank/DDBJ whole genome shotgun (WGS) entry which is preliminary data.</text>
</comment>
<evidence type="ECO:0000256" key="9">
    <source>
        <dbReference type="ARBA" id="ARBA00023242"/>
    </source>
</evidence>
<dbReference type="SUPFAM" id="SSF50182">
    <property type="entry name" value="Sm-like ribonucleoproteins"/>
    <property type="match status" value="1"/>
</dbReference>
<gene>
    <name evidence="13" type="ORF">BUALT_Bualt02G0233600</name>
</gene>
<dbReference type="Pfam" id="PF01423">
    <property type="entry name" value="LSM"/>
    <property type="match status" value="1"/>
</dbReference>
<comment type="similarity">
    <text evidence="3">Belongs to the snRNP Sm proteins family.</text>
</comment>
<dbReference type="InterPro" id="IPR038973">
    <property type="entry name" value="MutL/Mlh/Pms-like"/>
</dbReference>
<evidence type="ECO:0000313" key="14">
    <source>
        <dbReference type="Proteomes" id="UP000826271"/>
    </source>
</evidence>
<dbReference type="InterPro" id="IPR036890">
    <property type="entry name" value="HATPase_C_sf"/>
</dbReference>
<dbReference type="SMART" id="SM00853">
    <property type="entry name" value="MutL_C"/>
    <property type="match status" value="1"/>
</dbReference>
<dbReference type="PROSITE" id="PS00058">
    <property type="entry name" value="DNA_MISMATCH_REPAIR_1"/>
    <property type="match status" value="1"/>
</dbReference>
<dbReference type="EMBL" id="WHWC01000002">
    <property type="protein sequence ID" value="KAG8389478.1"/>
    <property type="molecule type" value="Genomic_DNA"/>
</dbReference>
<dbReference type="Proteomes" id="UP000826271">
    <property type="component" value="Unassembled WGS sequence"/>
</dbReference>
<dbReference type="Gene3D" id="3.30.565.10">
    <property type="entry name" value="Histidine kinase-like ATPase, C-terminal domain"/>
    <property type="match status" value="1"/>
</dbReference>
<dbReference type="GO" id="GO:0000398">
    <property type="term" value="P:mRNA splicing, via spliceosome"/>
    <property type="evidence" value="ECO:0007669"/>
    <property type="project" value="InterPro"/>
</dbReference>
<dbReference type="SUPFAM" id="SSF54211">
    <property type="entry name" value="Ribosomal protein S5 domain 2-like"/>
    <property type="match status" value="1"/>
</dbReference>
<dbReference type="Pfam" id="PF08676">
    <property type="entry name" value="MutL_C"/>
    <property type="match status" value="1"/>
</dbReference>
<evidence type="ECO:0000256" key="1">
    <source>
        <dbReference type="ARBA" id="ARBA00004123"/>
    </source>
</evidence>
<keyword evidence="7" id="KW-0694">RNA-binding</keyword>
<feature type="compositionally biased region" description="Basic and acidic residues" evidence="11">
    <location>
        <begin position="1003"/>
        <end position="1014"/>
    </location>
</feature>
<feature type="region of interest" description="Disordered" evidence="11">
    <location>
        <begin position="442"/>
        <end position="482"/>
    </location>
</feature>
<dbReference type="CDD" id="cd01723">
    <property type="entry name" value="LSm4"/>
    <property type="match status" value="1"/>
</dbReference>
<dbReference type="InterPro" id="IPR037198">
    <property type="entry name" value="MutL_C_sf"/>
</dbReference>
<dbReference type="NCBIfam" id="TIGR00585">
    <property type="entry name" value="mutl"/>
    <property type="match status" value="1"/>
</dbReference>
<dbReference type="InterPro" id="IPR014762">
    <property type="entry name" value="DNA_mismatch_repair_CS"/>
</dbReference>
<dbReference type="GO" id="GO:0030983">
    <property type="term" value="F:mismatched DNA binding"/>
    <property type="evidence" value="ECO:0007669"/>
    <property type="project" value="InterPro"/>
</dbReference>
<dbReference type="GO" id="GO:0005681">
    <property type="term" value="C:spliceosomal complex"/>
    <property type="evidence" value="ECO:0007669"/>
    <property type="project" value="UniProtKB-KW"/>
</dbReference>
<dbReference type="GO" id="GO:0120115">
    <property type="term" value="C:Lsm2-8 complex"/>
    <property type="evidence" value="ECO:0007669"/>
    <property type="project" value="UniProtKB-ARBA"/>
</dbReference>
<dbReference type="PROSITE" id="PS52002">
    <property type="entry name" value="SM"/>
    <property type="match status" value="1"/>
</dbReference>
<dbReference type="SMART" id="SM01340">
    <property type="entry name" value="DNA_mis_repair"/>
    <property type="match status" value="1"/>
</dbReference>
<dbReference type="GO" id="GO:0016887">
    <property type="term" value="F:ATP hydrolysis activity"/>
    <property type="evidence" value="ECO:0007669"/>
    <property type="project" value="InterPro"/>
</dbReference>
<dbReference type="Pfam" id="PF01119">
    <property type="entry name" value="DNA_mis_repair"/>
    <property type="match status" value="1"/>
</dbReference>
<proteinExistence type="inferred from homology"/>
<accession>A0AAV6Y436</accession>
<dbReference type="Pfam" id="PF13589">
    <property type="entry name" value="HATPase_c_3"/>
    <property type="match status" value="1"/>
</dbReference>
<evidence type="ECO:0000256" key="5">
    <source>
        <dbReference type="ARBA" id="ARBA00022728"/>
    </source>
</evidence>
<name>A0AAV6Y436_9LAMI</name>
<evidence type="ECO:0000256" key="11">
    <source>
        <dbReference type="SAM" id="MobiDB-lite"/>
    </source>
</evidence>
<dbReference type="PANTHER" id="PTHR10073">
    <property type="entry name" value="DNA MISMATCH REPAIR PROTEIN MLH, PMS, MUTL"/>
    <property type="match status" value="1"/>
</dbReference>
<feature type="domain" description="Sm" evidence="12">
    <location>
        <begin position="925"/>
        <end position="998"/>
    </location>
</feature>
<dbReference type="GO" id="GO:0140664">
    <property type="term" value="F:ATP-dependent DNA damage sensor activity"/>
    <property type="evidence" value="ECO:0007669"/>
    <property type="project" value="InterPro"/>
</dbReference>
<comment type="subcellular location">
    <subcellularLocation>
        <location evidence="1">Nucleus</location>
    </subcellularLocation>
</comment>
<keyword evidence="9" id="KW-0539">Nucleus</keyword>
<dbReference type="GO" id="GO:0000956">
    <property type="term" value="P:nuclear-transcribed mRNA catabolic process"/>
    <property type="evidence" value="ECO:0007669"/>
    <property type="project" value="InterPro"/>
</dbReference>
<dbReference type="SMART" id="SM00651">
    <property type="entry name" value="Sm"/>
    <property type="match status" value="1"/>
</dbReference>
<dbReference type="InterPro" id="IPR020568">
    <property type="entry name" value="Ribosomal_Su5_D2-typ_SF"/>
</dbReference>
<dbReference type="InterPro" id="IPR042120">
    <property type="entry name" value="MutL_C_dimsub"/>
</dbReference>
<keyword evidence="6" id="KW-0227">DNA damage</keyword>
<keyword evidence="14" id="KW-1185">Reference proteome</keyword>
<dbReference type="FunFam" id="3.30.565.10:FF:000014">
    <property type="entry name" value="Mismatch repair endonuclease pms1, putative"/>
    <property type="match status" value="1"/>
</dbReference>
<keyword evidence="4" id="KW-0507">mRNA processing</keyword>
<evidence type="ECO:0000256" key="10">
    <source>
        <dbReference type="ARBA" id="ARBA00023274"/>
    </source>
</evidence>
<feature type="region of interest" description="Disordered" evidence="11">
    <location>
        <begin position="1003"/>
        <end position="1050"/>
    </location>
</feature>
<dbReference type="InterPro" id="IPR014790">
    <property type="entry name" value="MutL_C"/>
</dbReference>
<dbReference type="PANTHER" id="PTHR10073:SF52">
    <property type="entry name" value="MISMATCH REPAIR ENDONUCLEASE PMS2"/>
    <property type="match status" value="1"/>
</dbReference>
<dbReference type="InterPro" id="IPR002099">
    <property type="entry name" value="MutL/Mlh/PMS"/>
</dbReference>
<evidence type="ECO:0000256" key="2">
    <source>
        <dbReference type="ARBA" id="ARBA00006082"/>
    </source>
</evidence>
<organism evidence="13 14">
    <name type="scientific">Buddleja alternifolia</name>
    <dbReference type="NCBI Taxonomy" id="168488"/>
    <lineage>
        <taxon>Eukaryota</taxon>
        <taxon>Viridiplantae</taxon>
        <taxon>Streptophyta</taxon>
        <taxon>Embryophyta</taxon>
        <taxon>Tracheophyta</taxon>
        <taxon>Spermatophyta</taxon>
        <taxon>Magnoliopsida</taxon>
        <taxon>eudicotyledons</taxon>
        <taxon>Gunneridae</taxon>
        <taxon>Pentapetalae</taxon>
        <taxon>asterids</taxon>
        <taxon>lamiids</taxon>
        <taxon>Lamiales</taxon>
        <taxon>Scrophulariaceae</taxon>
        <taxon>Buddlejeae</taxon>
        <taxon>Buddleja</taxon>
    </lineage>
</organism>
<dbReference type="Gene3D" id="2.30.30.100">
    <property type="match status" value="1"/>
</dbReference>
<dbReference type="CDD" id="cd16926">
    <property type="entry name" value="HATPase_MutL-MLH-PMS-like"/>
    <property type="match status" value="1"/>
</dbReference>
<dbReference type="CDD" id="cd03484">
    <property type="entry name" value="MutL_Trans_hPMS_2_like"/>
    <property type="match status" value="1"/>
</dbReference>
<evidence type="ECO:0000256" key="8">
    <source>
        <dbReference type="ARBA" id="ARBA00023187"/>
    </source>
</evidence>
<dbReference type="AlphaFoldDB" id="A0AAV6Y436"/>
<dbReference type="FunFam" id="2.30.30.100:FF:000005">
    <property type="entry name" value="U6 snRNA-associated Sm-like protein LSm4"/>
    <property type="match status" value="1"/>
</dbReference>
<dbReference type="Gene3D" id="3.30.1540.20">
    <property type="entry name" value="MutL, C-terminal domain, dimerisation subdomain"/>
    <property type="match status" value="1"/>
</dbReference>
<evidence type="ECO:0000313" key="13">
    <source>
        <dbReference type="EMBL" id="KAG8389478.1"/>
    </source>
</evidence>
<dbReference type="InterPro" id="IPR047575">
    <property type="entry name" value="Sm"/>
</dbReference>
<dbReference type="FunFam" id="3.30.230.10:FF:000054">
    <property type="entry name" value="DNA mismatch repair protein PMS1"/>
    <property type="match status" value="1"/>
</dbReference>